<dbReference type="Proteomes" id="UP001177670">
    <property type="component" value="Unassembled WGS sequence"/>
</dbReference>
<sequence length="106" mass="11558">MAKMTNSSQGEEPGFLPRERERREVKRKEEGILARGEKEDGWQLSVPGAGLQSKRLASRDCNCTACQLLHYLHAAGNGVCSGVAAMRNGYAGSTPALSPRRVSEFH</sequence>
<protein>
    <submittedName>
        <fullName evidence="2">Uncharacterized protein</fullName>
    </submittedName>
</protein>
<organism evidence="2 3">
    <name type="scientific">Melipona bicolor</name>
    <dbReference type="NCBI Taxonomy" id="60889"/>
    <lineage>
        <taxon>Eukaryota</taxon>
        <taxon>Metazoa</taxon>
        <taxon>Ecdysozoa</taxon>
        <taxon>Arthropoda</taxon>
        <taxon>Hexapoda</taxon>
        <taxon>Insecta</taxon>
        <taxon>Pterygota</taxon>
        <taxon>Neoptera</taxon>
        <taxon>Endopterygota</taxon>
        <taxon>Hymenoptera</taxon>
        <taxon>Apocrita</taxon>
        <taxon>Aculeata</taxon>
        <taxon>Apoidea</taxon>
        <taxon>Anthophila</taxon>
        <taxon>Apidae</taxon>
        <taxon>Melipona</taxon>
    </lineage>
</organism>
<comment type="caution">
    <text evidence="2">The sequence shown here is derived from an EMBL/GenBank/DDBJ whole genome shotgun (WGS) entry which is preliminary data.</text>
</comment>
<dbReference type="EMBL" id="JAHYIQ010000007">
    <property type="protein sequence ID" value="KAK1130728.1"/>
    <property type="molecule type" value="Genomic_DNA"/>
</dbReference>
<feature type="region of interest" description="Disordered" evidence="1">
    <location>
        <begin position="1"/>
        <end position="45"/>
    </location>
</feature>
<accession>A0AA40G420</accession>
<proteinExistence type="predicted"/>
<evidence type="ECO:0000313" key="3">
    <source>
        <dbReference type="Proteomes" id="UP001177670"/>
    </source>
</evidence>
<gene>
    <name evidence="2" type="ORF">K0M31_018841</name>
</gene>
<name>A0AA40G420_9HYME</name>
<evidence type="ECO:0000256" key="1">
    <source>
        <dbReference type="SAM" id="MobiDB-lite"/>
    </source>
</evidence>
<feature type="compositionally biased region" description="Basic and acidic residues" evidence="1">
    <location>
        <begin position="17"/>
        <end position="41"/>
    </location>
</feature>
<dbReference type="AlphaFoldDB" id="A0AA40G420"/>
<reference evidence="2" key="1">
    <citation type="submission" date="2021-10" db="EMBL/GenBank/DDBJ databases">
        <title>Melipona bicolor Genome sequencing and assembly.</title>
        <authorList>
            <person name="Araujo N.S."/>
            <person name="Arias M.C."/>
        </authorList>
    </citation>
    <scope>NUCLEOTIDE SEQUENCE</scope>
    <source>
        <strain evidence="2">USP_2M_L1-L4_2017</strain>
        <tissue evidence="2">Whole body</tissue>
    </source>
</reference>
<keyword evidence="3" id="KW-1185">Reference proteome</keyword>
<feature type="compositionally biased region" description="Polar residues" evidence="1">
    <location>
        <begin position="1"/>
        <end position="10"/>
    </location>
</feature>
<evidence type="ECO:0000313" key="2">
    <source>
        <dbReference type="EMBL" id="KAK1130728.1"/>
    </source>
</evidence>